<dbReference type="Pfam" id="PF03403">
    <property type="entry name" value="PAF-AH_p_II"/>
    <property type="match status" value="1"/>
</dbReference>
<protein>
    <submittedName>
        <fullName evidence="5">Platelet-activating factor acetylhydrolase isoform II</fullName>
    </submittedName>
</protein>
<reference evidence="5 6" key="1">
    <citation type="submission" date="2019-06" db="EMBL/GenBank/DDBJ databases">
        <title>Sequencing the genomes of 1000 actinobacteria strains.</title>
        <authorList>
            <person name="Klenk H.-P."/>
        </authorList>
    </citation>
    <scope>NUCLEOTIDE SEQUENCE [LARGE SCALE GENOMIC DNA]</scope>
    <source>
        <strain evidence="5 6">DSM 45015</strain>
    </source>
</reference>
<feature type="signal peptide" evidence="4">
    <location>
        <begin position="1"/>
        <end position="39"/>
    </location>
</feature>
<evidence type="ECO:0000256" key="2">
    <source>
        <dbReference type="ARBA" id="ARBA00022963"/>
    </source>
</evidence>
<dbReference type="PANTHER" id="PTHR10272:SF0">
    <property type="entry name" value="PLATELET-ACTIVATING FACTOR ACETYLHYDROLASE"/>
    <property type="match status" value="1"/>
</dbReference>
<dbReference type="SUPFAM" id="SSF53474">
    <property type="entry name" value="alpha/beta-Hydrolases"/>
    <property type="match status" value="1"/>
</dbReference>
<accession>A0A543NN75</accession>
<evidence type="ECO:0000256" key="4">
    <source>
        <dbReference type="SAM" id="SignalP"/>
    </source>
</evidence>
<keyword evidence="2" id="KW-0442">Lipid degradation</keyword>
<keyword evidence="6" id="KW-1185">Reference proteome</keyword>
<dbReference type="PANTHER" id="PTHR10272">
    <property type="entry name" value="PLATELET-ACTIVATING FACTOR ACETYLHYDROLASE"/>
    <property type="match status" value="1"/>
</dbReference>
<dbReference type="EMBL" id="VFQC01000001">
    <property type="protein sequence ID" value="TQN33278.1"/>
    <property type="molecule type" value="Genomic_DNA"/>
</dbReference>
<evidence type="ECO:0000256" key="1">
    <source>
        <dbReference type="ARBA" id="ARBA00022801"/>
    </source>
</evidence>
<dbReference type="Gene3D" id="3.40.50.1820">
    <property type="entry name" value="alpha/beta hydrolase"/>
    <property type="match status" value="1"/>
</dbReference>
<keyword evidence="4" id="KW-0732">Signal</keyword>
<keyword evidence="3" id="KW-0443">Lipid metabolism</keyword>
<gene>
    <name evidence="5" type="ORF">FHX37_3284</name>
</gene>
<dbReference type="GO" id="GO:0016042">
    <property type="term" value="P:lipid catabolic process"/>
    <property type="evidence" value="ECO:0007669"/>
    <property type="project" value="UniProtKB-KW"/>
</dbReference>
<keyword evidence="1 5" id="KW-0378">Hydrolase</keyword>
<dbReference type="InterPro" id="IPR029058">
    <property type="entry name" value="AB_hydrolase_fold"/>
</dbReference>
<evidence type="ECO:0000313" key="5">
    <source>
        <dbReference type="EMBL" id="TQN33278.1"/>
    </source>
</evidence>
<dbReference type="PROSITE" id="PS51257">
    <property type="entry name" value="PROKAR_LIPOPROTEIN"/>
    <property type="match status" value="1"/>
</dbReference>
<sequence>MTTLRKAPAPPSLPRLRAACYSAAVAVLAAACAVPPALAELGGPEAVRLSPPEPTGPHPVGRATMHLIDEDRADPWNGQQEREIMTSLWYPAAAEEGEPAPYVSDAMAEQLSLQLEQAGISRGAVDIEGSEANATVGSGLAGEVGELPTVLYSPGMEVSRHQSTAQAEELASRGYLVVTMDHTYEGKAVEFPDGRVKKQDLPEEQEFTETYRTAVKARKADARLVLDSLERLAGGDNPDAANRDLPEGLGEAVDLSRIGMFGHSAGGFTAAEVMLTDERVDAGINLDGSLAYHVGDEEWGESTTRGVERPFLILGAGTVSNSGGSPHTSRNSPDWAMFRDASPETLELYMERAEHMSYLDTQWILPQLDERLRPDSPSWDDGMRASVGTIGPEASVAAQRAYITAYLDEHVRGVERPLLDGPSDEHPEVEFVE</sequence>
<organism evidence="5 6">
    <name type="scientific">Haloactinospora alba</name>
    <dbReference type="NCBI Taxonomy" id="405555"/>
    <lineage>
        <taxon>Bacteria</taxon>
        <taxon>Bacillati</taxon>
        <taxon>Actinomycetota</taxon>
        <taxon>Actinomycetes</taxon>
        <taxon>Streptosporangiales</taxon>
        <taxon>Nocardiopsidaceae</taxon>
        <taxon>Haloactinospora</taxon>
    </lineage>
</organism>
<evidence type="ECO:0000256" key="3">
    <source>
        <dbReference type="ARBA" id="ARBA00023098"/>
    </source>
</evidence>
<dbReference type="AlphaFoldDB" id="A0A543NN75"/>
<comment type="caution">
    <text evidence="5">The sequence shown here is derived from an EMBL/GenBank/DDBJ whole genome shotgun (WGS) entry which is preliminary data.</text>
</comment>
<evidence type="ECO:0000313" key="6">
    <source>
        <dbReference type="Proteomes" id="UP000317422"/>
    </source>
</evidence>
<dbReference type="Proteomes" id="UP000317422">
    <property type="component" value="Unassembled WGS sequence"/>
</dbReference>
<dbReference type="RefSeq" id="WP_141924666.1">
    <property type="nucleotide sequence ID" value="NZ_VFQC01000001.1"/>
</dbReference>
<feature type="chain" id="PRO_5022050793" evidence="4">
    <location>
        <begin position="40"/>
        <end position="433"/>
    </location>
</feature>
<proteinExistence type="predicted"/>
<dbReference type="GO" id="GO:0003847">
    <property type="term" value="F:1-alkyl-2-acetylglycerophosphocholine esterase activity"/>
    <property type="evidence" value="ECO:0007669"/>
    <property type="project" value="TreeGrafter"/>
</dbReference>
<name>A0A543NN75_9ACTN</name>
<dbReference type="OrthoDB" id="569821at2"/>